<dbReference type="AlphaFoldDB" id="A0A4R3KF38"/>
<evidence type="ECO:0000313" key="1">
    <source>
        <dbReference type="EMBL" id="TCS81878.1"/>
    </source>
</evidence>
<dbReference type="OrthoDB" id="46633at2"/>
<dbReference type="Pfam" id="PF05258">
    <property type="entry name" value="DciA"/>
    <property type="match status" value="1"/>
</dbReference>
<dbReference type="PANTHER" id="PTHR36456:SF1">
    <property type="entry name" value="UPF0232 PROTEIN SCO3875"/>
    <property type="match status" value="1"/>
</dbReference>
<protein>
    <submittedName>
        <fullName evidence="1">Uncharacterized protein DUF721</fullName>
    </submittedName>
</protein>
<proteinExistence type="predicted"/>
<evidence type="ECO:0000313" key="2">
    <source>
        <dbReference type="Proteomes" id="UP000295188"/>
    </source>
</evidence>
<dbReference type="InterPro" id="IPR007922">
    <property type="entry name" value="DciA-like"/>
</dbReference>
<gene>
    <name evidence="1" type="ORF">EDC37_10149</name>
</gene>
<name>A0A4R3KF38_9FIRM</name>
<organism evidence="1 2">
    <name type="scientific">Pectinatus cerevisiiphilus</name>
    <dbReference type="NCBI Taxonomy" id="86956"/>
    <lineage>
        <taxon>Bacteria</taxon>
        <taxon>Bacillati</taxon>
        <taxon>Bacillota</taxon>
        <taxon>Negativicutes</taxon>
        <taxon>Selenomonadales</taxon>
        <taxon>Selenomonadaceae</taxon>
        <taxon>Pectinatus</taxon>
    </lineage>
</organism>
<dbReference type="PANTHER" id="PTHR36456">
    <property type="entry name" value="UPF0232 PROTEIN SCO3875"/>
    <property type="match status" value="1"/>
</dbReference>
<dbReference type="RefSeq" id="WP_132546866.1">
    <property type="nucleotide sequence ID" value="NZ_SMAA01000001.1"/>
</dbReference>
<dbReference type="EMBL" id="SMAA01000001">
    <property type="protein sequence ID" value="TCS81878.1"/>
    <property type="molecule type" value="Genomic_DNA"/>
</dbReference>
<reference evidence="1 2" key="1">
    <citation type="submission" date="2019-03" db="EMBL/GenBank/DDBJ databases">
        <title>Genomic Encyclopedia of Type Strains, Phase IV (KMG-IV): sequencing the most valuable type-strain genomes for metagenomic binning, comparative biology and taxonomic classification.</title>
        <authorList>
            <person name="Goeker M."/>
        </authorList>
    </citation>
    <scope>NUCLEOTIDE SEQUENCE [LARGE SCALE GENOMIC DNA]</scope>
    <source>
        <strain evidence="1 2">DSM 20467</strain>
    </source>
</reference>
<accession>A0A4R3KF38</accession>
<dbReference type="Proteomes" id="UP000295188">
    <property type="component" value="Unassembled WGS sequence"/>
</dbReference>
<keyword evidence="2" id="KW-1185">Reference proteome</keyword>
<sequence>MLKRKWKNTNFATVGEIMPRALKHLTKSPEYKLYLIKFYWESIVGKEIAEHAIPKNFAFGVLYIGTSSSVWANNLLYMKFDIIDKINNALKYKLIKDIHFTYGKKGSNKIIPTRIKDKRDIKRILANTELLPQEISAIESSCGKLEDKDLAASMKKILIINEKINKVKKKNKWHNCKNCNTLCPEDEIYCDICKRKLKNGRYAQIRKILLTKPWARYGEIKEYIEGCSAEMVNAARTDLVQRMTANLQITSYDDIQLQTLVMLYRALPPEQINRKTVKENINRLKYDLIYNEMKKLMKKEEEN</sequence>
<comment type="caution">
    <text evidence="1">The sequence shown here is derived from an EMBL/GenBank/DDBJ whole genome shotgun (WGS) entry which is preliminary data.</text>
</comment>